<evidence type="ECO:0000256" key="1">
    <source>
        <dbReference type="ARBA" id="ARBA00006464"/>
    </source>
</evidence>
<dbReference type="Proteomes" id="UP000215215">
    <property type="component" value="Unassembled WGS sequence"/>
</dbReference>
<name>A0A235BZ97_UNCW3</name>
<evidence type="ECO:0000313" key="5">
    <source>
        <dbReference type="Proteomes" id="UP000215215"/>
    </source>
</evidence>
<dbReference type="PANTHER" id="PTHR30576">
    <property type="entry name" value="COLANIC BIOSYNTHESIS UDP-GLUCOSE LIPID CARRIER TRANSFERASE"/>
    <property type="match status" value="1"/>
</dbReference>
<dbReference type="GO" id="GO:0016780">
    <property type="term" value="F:phosphotransferase activity, for other substituted phosphate groups"/>
    <property type="evidence" value="ECO:0007669"/>
    <property type="project" value="TreeGrafter"/>
</dbReference>
<proteinExistence type="inferred from homology"/>
<dbReference type="InterPro" id="IPR003362">
    <property type="entry name" value="Bact_transf"/>
</dbReference>
<feature type="domain" description="Bacterial sugar transferase" evidence="3">
    <location>
        <begin position="3"/>
        <end position="192"/>
    </location>
</feature>
<keyword evidence="2" id="KW-0472">Membrane</keyword>
<reference evidence="4 5" key="1">
    <citation type="submission" date="2017-07" db="EMBL/GenBank/DDBJ databases">
        <title>Recovery of genomes from metagenomes via a dereplication, aggregation, and scoring strategy.</title>
        <authorList>
            <person name="Sieber C.M."/>
            <person name="Probst A.J."/>
            <person name="Sharrar A."/>
            <person name="Thomas B.C."/>
            <person name="Hess M."/>
            <person name="Tringe S.G."/>
            <person name="Banfield J.F."/>
        </authorList>
    </citation>
    <scope>NUCLEOTIDE SEQUENCE [LARGE SCALE GENOMIC DNA]</scope>
    <source>
        <strain evidence="4">JGI_Cruoil_03_44_89</strain>
    </source>
</reference>
<evidence type="ECO:0000259" key="3">
    <source>
        <dbReference type="Pfam" id="PF02397"/>
    </source>
</evidence>
<dbReference type="PANTHER" id="PTHR30576:SF20">
    <property type="entry name" value="QUINOVOSAMINEPHOSPHOTRANSFERAE-RELATED"/>
    <property type="match status" value="1"/>
</dbReference>
<keyword evidence="2" id="KW-1133">Transmembrane helix</keyword>
<gene>
    <name evidence="4" type="ORF">CH333_00290</name>
</gene>
<sequence>MLKRSFDFLCSLVTVVLLSVPLMVIAMLIRLDSRGPLFYKSKRMGKDGIPFYMYKFRSMLNNNIGSKITARDDKRITRIGRILRKWKMDELPNLFNVLSGEMSLVGPRPEVPEYVKKFQKTYNIVLKVKPGVTGLSQIKYVNESTHLTTECADKEYTNAVLPDKLKLDIEYINKKSFAFDIRIILETFRTILFGRWNE</sequence>
<comment type="similarity">
    <text evidence="1">Belongs to the bacterial sugar transferase family.</text>
</comment>
<organism evidence="4 5">
    <name type="scientific">candidate division WOR-3 bacterium JGI_Cruoil_03_44_89</name>
    <dbReference type="NCBI Taxonomy" id="1973748"/>
    <lineage>
        <taxon>Bacteria</taxon>
        <taxon>Bacteria division WOR-3</taxon>
    </lineage>
</organism>
<evidence type="ECO:0000313" key="4">
    <source>
        <dbReference type="EMBL" id="OYD17601.1"/>
    </source>
</evidence>
<accession>A0A235BZ97</accession>
<evidence type="ECO:0000256" key="2">
    <source>
        <dbReference type="SAM" id="Phobius"/>
    </source>
</evidence>
<comment type="caution">
    <text evidence="4">The sequence shown here is derived from an EMBL/GenBank/DDBJ whole genome shotgun (WGS) entry which is preliminary data.</text>
</comment>
<dbReference type="Pfam" id="PF02397">
    <property type="entry name" value="Bac_transf"/>
    <property type="match status" value="1"/>
</dbReference>
<keyword evidence="2" id="KW-0812">Transmembrane</keyword>
<dbReference type="EMBL" id="NOZQ01000003">
    <property type="protein sequence ID" value="OYD17601.1"/>
    <property type="molecule type" value="Genomic_DNA"/>
</dbReference>
<dbReference type="AlphaFoldDB" id="A0A235BZ97"/>
<protein>
    <recommendedName>
        <fullName evidence="3">Bacterial sugar transferase domain-containing protein</fullName>
    </recommendedName>
</protein>
<feature type="transmembrane region" description="Helical" evidence="2">
    <location>
        <begin position="6"/>
        <end position="29"/>
    </location>
</feature>